<name>A0ABQ4MCN5_9BACL</name>
<dbReference type="SMART" id="SM00450">
    <property type="entry name" value="RHOD"/>
    <property type="match status" value="1"/>
</dbReference>
<evidence type="ECO:0000313" key="3">
    <source>
        <dbReference type="Proteomes" id="UP000679992"/>
    </source>
</evidence>
<dbReference type="InterPro" id="IPR036873">
    <property type="entry name" value="Rhodanese-like_dom_sf"/>
</dbReference>
<dbReference type="RefSeq" id="WP_213655228.1">
    <property type="nucleotide sequence ID" value="NZ_BOSL01000008.1"/>
</dbReference>
<gene>
    <name evidence="2" type="ORF">J42TS3_27910</name>
</gene>
<dbReference type="PANTHER" id="PTHR43031:SF18">
    <property type="entry name" value="RHODANESE-RELATED SULFURTRANSFERASES"/>
    <property type="match status" value="1"/>
</dbReference>
<protein>
    <submittedName>
        <fullName evidence="2">Rhodanese-like domain-containing protein</fullName>
    </submittedName>
</protein>
<dbReference type="InterPro" id="IPR001763">
    <property type="entry name" value="Rhodanese-like_dom"/>
</dbReference>
<evidence type="ECO:0000313" key="2">
    <source>
        <dbReference type="EMBL" id="GIP53756.1"/>
    </source>
</evidence>
<dbReference type="SUPFAM" id="SSF52821">
    <property type="entry name" value="Rhodanese/Cell cycle control phosphatase"/>
    <property type="match status" value="1"/>
</dbReference>
<dbReference type="InterPro" id="IPR050229">
    <property type="entry name" value="GlpE_sulfurtransferase"/>
</dbReference>
<feature type="domain" description="Rhodanese" evidence="1">
    <location>
        <begin position="38"/>
        <end position="122"/>
    </location>
</feature>
<evidence type="ECO:0000259" key="1">
    <source>
        <dbReference type="PROSITE" id="PS50206"/>
    </source>
</evidence>
<reference evidence="2 3" key="1">
    <citation type="submission" date="2021-03" db="EMBL/GenBank/DDBJ databases">
        <title>Antimicrobial resistance genes in bacteria isolated from Japanese honey, and their potential for conferring macrolide and lincosamide resistance in the American foulbrood pathogen Paenibacillus larvae.</title>
        <authorList>
            <person name="Okamoto M."/>
            <person name="Kumagai M."/>
            <person name="Kanamori H."/>
            <person name="Takamatsu D."/>
        </authorList>
    </citation>
    <scope>NUCLEOTIDE SEQUENCE [LARGE SCALE GENOMIC DNA]</scope>
    <source>
        <strain evidence="2 3">J42TS3</strain>
    </source>
</reference>
<dbReference type="PANTHER" id="PTHR43031">
    <property type="entry name" value="FAD-DEPENDENT OXIDOREDUCTASE"/>
    <property type="match status" value="1"/>
</dbReference>
<proteinExistence type="predicted"/>
<dbReference type="Pfam" id="PF00581">
    <property type="entry name" value="Rhodanese"/>
    <property type="match status" value="1"/>
</dbReference>
<dbReference type="Proteomes" id="UP000679992">
    <property type="component" value="Unassembled WGS sequence"/>
</dbReference>
<dbReference type="EMBL" id="BOSL01000008">
    <property type="protein sequence ID" value="GIP53756.1"/>
    <property type="molecule type" value="Genomic_DNA"/>
</dbReference>
<keyword evidence="3" id="KW-1185">Reference proteome</keyword>
<organism evidence="2 3">
    <name type="scientific">Paenibacillus vini</name>
    <dbReference type="NCBI Taxonomy" id="1476024"/>
    <lineage>
        <taxon>Bacteria</taxon>
        <taxon>Bacillati</taxon>
        <taxon>Bacillota</taxon>
        <taxon>Bacilli</taxon>
        <taxon>Bacillales</taxon>
        <taxon>Paenibacillaceae</taxon>
        <taxon>Paenibacillus</taxon>
    </lineage>
</organism>
<sequence>MNYLLYSVLLIFVIWMLYKQFAPVKGLRTLTADQFQSETKGSKVIDVREAHEYKRGHIKGAVNIPLSQLQQRMSEIPKDRAVLVYCQSGMRSKQAAKVLGRHGYSNVADLRGGIMSWKGSIQR</sequence>
<dbReference type="CDD" id="cd00158">
    <property type="entry name" value="RHOD"/>
    <property type="match status" value="1"/>
</dbReference>
<comment type="caution">
    <text evidence="2">The sequence shown here is derived from an EMBL/GenBank/DDBJ whole genome shotgun (WGS) entry which is preliminary data.</text>
</comment>
<dbReference type="Gene3D" id="3.40.250.10">
    <property type="entry name" value="Rhodanese-like domain"/>
    <property type="match status" value="1"/>
</dbReference>
<accession>A0ABQ4MCN5</accession>
<dbReference type="PROSITE" id="PS50206">
    <property type="entry name" value="RHODANESE_3"/>
    <property type="match status" value="1"/>
</dbReference>